<gene>
    <name evidence="1" type="ORF">EYB53_011110</name>
</gene>
<keyword evidence="2" id="KW-1185">Reference proteome</keyword>
<dbReference type="Proteomes" id="UP001193081">
    <property type="component" value="Unassembled WGS sequence"/>
</dbReference>
<dbReference type="Gene3D" id="1.20.120.330">
    <property type="entry name" value="Nucleotidyltransferases domain 2"/>
    <property type="match status" value="1"/>
</dbReference>
<proteinExistence type="predicted"/>
<evidence type="ECO:0000313" key="2">
    <source>
        <dbReference type="Proteomes" id="UP001193081"/>
    </source>
</evidence>
<protein>
    <recommendedName>
        <fullName evidence="3">HEPN domain-containing protein</fullName>
    </recommendedName>
</protein>
<comment type="caution">
    <text evidence="1">The sequence shown here is derived from an EMBL/GenBank/DDBJ whole genome shotgun (WGS) entry which is preliminary data.</text>
</comment>
<organism evidence="1 2">
    <name type="scientific">Candidatus Chloroploca mongolica</name>
    <dbReference type="NCBI Taxonomy" id="2528176"/>
    <lineage>
        <taxon>Bacteria</taxon>
        <taxon>Bacillati</taxon>
        <taxon>Chloroflexota</taxon>
        <taxon>Chloroflexia</taxon>
        <taxon>Chloroflexales</taxon>
        <taxon>Chloroflexineae</taxon>
        <taxon>Oscillochloridaceae</taxon>
        <taxon>Candidatus Chloroploca</taxon>
    </lineage>
</organism>
<dbReference type="EMBL" id="SIJK02000017">
    <property type="protein sequence ID" value="MBP1466254.1"/>
    <property type="molecule type" value="Genomic_DNA"/>
</dbReference>
<name>A0ABS4DA21_9CHLR</name>
<accession>A0ABS4DA21</accession>
<dbReference type="RefSeq" id="WP_135478257.1">
    <property type="nucleotide sequence ID" value="NZ_SIJK02000017.1"/>
</dbReference>
<evidence type="ECO:0000313" key="1">
    <source>
        <dbReference type="EMBL" id="MBP1466254.1"/>
    </source>
</evidence>
<reference evidence="1 2" key="1">
    <citation type="submission" date="2021-03" db="EMBL/GenBank/DDBJ databases">
        <authorList>
            <person name="Grouzdev D.S."/>
        </authorList>
    </citation>
    <scope>NUCLEOTIDE SEQUENCE [LARGE SCALE GENOMIC DNA]</scope>
    <source>
        <strain evidence="1 2">M50-1</strain>
    </source>
</reference>
<evidence type="ECO:0008006" key="3">
    <source>
        <dbReference type="Google" id="ProtNLM"/>
    </source>
</evidence>
<sequence length="178" mass="20855">MYKPNQKARCAMADPHISLGRREHRLSDVAAEYLVLAQEDEQVGLLLIRQGQYRHGISFLVQAMEKYVRSTIFGLVNPNTEYFRQRTLTHNLDDLLAFLREIVCSNTELREQVRLQMQDHVLGGIKFGALHNNLRYPHFDERRGSYFVLQVERNDADTVYARLQTLKQFLKDMHQLGH</sequence>